<dbReference type="Proteomes" id="UP000595662">
    <property type="component" value="Chromosome 3"/>
</dbReference>
<dbReference type="EMBL" id="CP060776">
    <property type="protein sequence ID" value="QQK44881.1"/>
    <property type="molecule type" value="Genomic_DNA"/>
</dbReference>
<dbReference type="RefSeq" id="XP_065957143.1">
    <property type="nucleotide sequence ID" value="XM_066102060.1"/>
</dbReference>
<keyword evidence="1" id="KW-0175">Coiled coil</keyword>
<accession>A0A7T7BM67</accession>
<dbReference type="GeneID" id="26229700"/>
<dbReference type="AlphaFoldDB" id="A0A7T7BM67"/>
<feature type="region of interest" description="Disordered" evidence="2">
    <location>
        <begin position="1"/>
        <end position="77"/>
    </location>
</feature>
<evidence type="ECO:0000313" key="3">
    <source>
        <dbReference type="EMBL" id="QQK44881.1"/>
    </source>
</evidence>
<evidence type="ECO:0000256" key="2">
    <source>
        <dbReference type="SAM" id="MobiDB-lite"/>
    </source>
</evidence>
<evidence type="ECO:0000313" key="4">
    <source>
        <dbReference type="Proteomes" id="UP000595662"/>
    </source>
</evidence>
<organism evidence="3 4">
    <name type="scientific">Penicillium digitatum</name>
    <name type="common">Green mold</name>
    <dbReference type="NCBI Taxonomy" id="36651"/>
    <lineage>
        <taxon>Eukaryota</taxon>
        <taxon>Fungi</taxon>
        <taxon>Dikarya</taxon>
        <taxon>Ascomycota</taxon>
        <taxon>Pezizomycotina</taxon>
        <taxon>Eurotiomycetes</taxon>
        <taxon>Eurotiomycetidae</taxon>
        <taxon>Eurotiales</taxon>
        <taxon>Aspergillaceae</taxon>
        <taxon>Penicillium</taxon>
    </lineage>
</organism>
<feature type="coiled-coil region" evidence="1">
    <location>
        <begin position="77"/>
        <end position="104"/>
    </location>
</feature>
<name>A0A7T7BM67_PENDI</name>
<reference evidence="3 4" key="1">
    <citation type="submission" date="2020-08" db="EMBL/GenBank/DDBJ databases">
        <title>The completed genome sequence of the pathogenic ascomycete fungus Penicillium digitatum.</title>
        <authorList>
            <person name="Wang M."/>
        </authorList>
    </citation>
    <scope>NUCLEOTIDE SEQUENCE [LARGE SCALE GENOMIC DNA]</scope>
    <source>
        <strain evidence="3 4">PdW03</strain>
    </source>
</reference>
<proteinExistence type="predicted"/>
<gene>
    <name evidence="3" type="ORF">Pdw03_8782</name>
</gene>
<protein>
    <submittedName>
        <fullName evidence="3">Zinc finger, CCHC-type</fullName>
    </submittedName>
</protein>
<dbReference type="VEuPathDB" id="FungiDB:PDIP_34370"/>
<sequence>MVPPLKHQTFQSSSLPTPWVRNKDEEESVEQEIVAALDPNTPTPEPQRPVDAGEDDSNGEGSSIRERRQKTPTRERFHELAREYQNLKRKVQELEDEVTVLHSDKIETEIVIELLTQERDEAIAHRDIAIRERGDLAFRLVNPQNQSSSSTPMVDAITNRKTTKMPDAPMFSDGKKVRFETWETVIRQKLEANADHYPLPLAEEAAVIEENRKRDLYSKLPYLLQSQVMWAVNQD</sequence>
<evidence type="ECO:0000256" key="1">
    <source>
        <dbReference type="SAM" id="Coils"/>
    </source>
</evidence>